<dbReference type="InterPro" id="IPR038186">
    <property type="entry name" value="CHAD_dom_sf"/>
</dbReference>
<dbReference type="Pfam" id="PF05235">
    <property type="entry name" value="CHAD"/>
    <property type="match status" value="1"/>
</dbReference>
<dbReference type="AlphaFoldDB" id="A0A917WEG8"/>
<organism evidence="2 3">
    <name type="scientific">Pseudooceanicola nanhaiensis</name>
    <dbReference type="NCBI Taxonomy" id="375761"/>
    <lineage>
        <taxon>Bacteria</taxon>
        <taxon>Pseudomonadati</taxon>
        <taxon>Pseudomonadota</taxon>
        <taxon>Alphaproteobacteria</taxon>
        <taxon>Rhodobacterales</taxon>
        <taxon>Paracoccaceae</taxon>
        <taxon>Pseudooceanicola</taxon>
    </lineage>
</organism>
<reference evidence="2" key="1">
    <citation type="journal article" date="2014" name="Int. J. Syst. Evol. Microbiol.">
        <title>Complete genome sequence of Corynebacterium casei LMG S-19264T (=DSM 44701T), isolated from a smear-ripened cheese.</title>
        <authorList>
            <consortium name="US DOE Joint Genome Institute (JGI-PGF)"/>
            <person name="Walter F."/>
            <person name="Albersmeier A."/>
            <person name="Kalinowski J."/>
            <person name="Ruckert C."/>
        </authorList>
    </citation>
    <scope>NUCLEOTIDE SEQUENCE</scope>
    <source>
        <strain evidence="2">CGMCC 1.6293</strain>
    </source>
</reference>
<sequence>MAYRLKSPEKSLTKEMRRIARSQLDAALEAVTTETGETLAETIHTARKKVKKTRGLLRLIRPALPAYSTENRALRDAARLLSPLRDRGTLLEAYDALLDRYPDQPRQPFASFRGALTLQHKEIAGDPATFDALEAFGDQIATVRGRIDKWSLKERDAEAIAAGLVKTYDRAGKATARARRKLTEDRLHEWRKRAKYHRYHAQILAPVWPEVMEVRLAQSKRLEDLLGEHRDLSLLSAECRALERPNDMSARATFTGLAERRQAEIMAEAFPLSDRLFGEPGQALAARWTGWYRLWRKGR</sequence>
<feature type="domain" description="CHAD" evidence="1">
    <location>
        <begin position="9"/>
        <end position="296"/>
    </location>
</feature>
<comment type="caution">
    <text evidence="2">The sequence shown here is derived from an EMBL/GenBank/DDBJ whole genome shotgun (WGS) entry which is preliminary data.</text>
</comment>
<evidence type="ECO:0000313" key="2">
    <source>
        <dbReference type="EMBL" id="GGL98052.1"/>
    </source>
</evidence>
<keyword evidence="3" id="KW-1185">Reference proteome</keyword>
<evidence type="ECO:0000259" key="1">
    <source>
        <dbReference type="PROSITE" id="PS51708"/>
    </source>
</evidence>
<gene>
    <name evidence="2" type="ORF">GCM10011534_20150</name>
</gene>
<dbReference type="SMART" id="SM00880">
    <property type="entry name" value="CHAD"/>
    <property type="match status" value="1"/>
</dbReference>
<dbReference type="InterPro" id="IPR007899">
    <property type="entry name" value="CHAD_dom"/>
</dbReference>
<dbReference type="RefSeq" id="WP_028288067.1">
    <property type="nucleotide sequence ID" value="NZ_BMLF01000001.1"/>
</dbReference>
<dbReference type="PANTHER" id="PTHR39339">
    <property type="entry name" value="SLR1444 PROTEIN"/>
    <property type="match status" value="1"/>
</dbReference>
<dbReference type="PANTHER" id="PTHR39339:SF1">
    <property type="entry name" value="CHAD DOMAIN-CONTAINING PROTEIN"/>
    <property type="match status" value="1"/>
</dbReference>
<protein>
    <submittedName>
        <fullName evidence="2">CHAD domain-containing protein</fullName>
    </submittedName>
</protein>
<accession>A0A917WEG8</accession>
<dbReference type="Proteomes" id="UP000649829">
    <property type="component" value="Unassembled WGS sequence"/>
</dbReference>
<proteinExistence type="predicted"/>
<dbReference type="PROSITE" id="PS51708">
    <property type="entry name" value="CHAD"/>
    <property type="match status" value="1"/>
</dbReference>
<name>A0A917WEG8_9RHOB</name>
<evidence type="ECO:0000313" key="3">
    <source>
        <dbReference type="Proteomes" id="UP000649829"/>
    </source>
</evidence>
<dbReference type="EMBL" id="BMLF01000001">
    <property type="protein sequence ID" value="GGL98052.1"/>
    <property type="molecule type" value="Genomic_DNA"/>
</dbReference>
<reference evidence="2" key="2">
    <citation type="submission" date="2020-09" db="EMBL/GenBank/DDBJ databases">
        <authorList>
            <person name="Sun Q."/>
            <person name="Zhou Y."/>
        </authorList>
    </citation>
    <scope>NUCLEOTIDE SEQUENCE</scope>
    <source>
        <strain evidence="2">CGMCC 1.6293</strain>
    </source>
</reference>
<dbReference type="Gene3D" id="1.40.20.10">
    <property type="entry name" value="CHAD domain"/>
    <property type="match status" value="1"/>
</dbReference>